<protein>
    <submittedName>
        <fullName evidence="2">Uncharacterized protein</fullName>
    </submittedName>
</protein>
<dbReference type="AlphaFoldDB" id="A0A238UA80"/>
<feature type="compositionally biased region" description="Polar residues" evidence="1">
    <location>
        <begin position="60"/>
        <end position="72"/>
    </location>
</feature>
<feature type="compositionally biased region" description="Acidic residues" evidence="1">
    <location>
        <begin position="73"/>
        <end position="85"/>
    </location>
</feature>
<dbReference type="RefSeq" id="WP_095071223.1">
    <property type="nucleotide sequence ID" value="NZ_LT899436.1"/>
</dbReference>
<dbReference type="EMBL" id="LT899436">
    <property type="protein sequence ID" value="SNR15468.1"/>
    <property type="molecule type" value="Genomic_DNA"/>
</dbReference>
<evidence type="ECO:0000313" key="2">
    <source>
        <dbReference type="EMBL" id="SNR15468.1"/>
    </source>
</evidence>
<proteinExistence type="predicted"/>
<feature type="region of interest" description="Disordered" evidence="1">
    <location>
        <begin position="59"/>
        <end position="85"/>
    </location>
</feature>
<reference evidence="2 3" key="1">
    <citation type="submission" date="2017-07" db="EMBL/GenBank/DDBJ databases">
        <authorList>
            <person name="Sun Z.S."/>
            <person name="Albrecht U."/>
            <person name="Echele G."/>
            <person name="Lee C.C."/>
        </authorList>
    </citation>
    <scope>NUCLEOTIDE SEQUENCE [LARGE SCALE GENOMIC DNA]</scope>
    <source>
        <strain evidence="3">type strain: KCTC 22618</strain>
    </source>
</reference>
<sequence length="211" mass="23393">MKKITVQIVTAIFLLSNISCSNEKELVIDEQSQNIALELPDNAISLQKVINDLAEELGKTPTSNRQVSSPDQPENEEVPDQPIEENSEPISYKQVFVLYPEEWTAIDRLLFYQSKTRDFGGSIFVIPNSCINVETWYIPVTVDINIRIGGIKDRAKNLIVASNSGLSGGGSGNNAESDEDNPQLPPGFKERYYHSCEEVILGLSGDNGIYK</sequence>
<gene>
    <name evidence="2" type="ORF">TJEJU_1754</name>
</gene>
<keyword evidence="3" id="KW-1185">Reference proteome</keyword>
<evidence type="ECO:0000256" key="1">
    <source>
        <dbReference type="SAM" id="MobiDB-lite"/>
    </source>
</evidence>
<name>A0A238UA80_9FLAO</name>
<organism evidence="2 3">
    <name type="scientific">Tenacibaculum jejuense</name>
    <dbReference type="NCBI Taxonomy" id="584609"/>
    <lineage>
        <taxon>Bacteria</taxon>
        <taxon>Pseudomonadati</taxon>
        <taxon>Bacteroidota</taxon>
        <taxon>Flavobacteriia</taxon>
        <taxon>Flavobacteriales</taxon>
        <taxon>Flavobacteriaceae</taxon>
        <taxon>Tenacibaculum</taxon>
    </lineage>
</organism>
<accession>A0A238UA80</accession>
<feature type="region of interest" description="Disordered" evidence="1">
    <location>
        <begin position="167"/>
        <end position="187"/>
    </location>
</feature>
<dbReference type="KEGG" id="tje:TJEJU_1754"/>
<dbReference type="Proteomes" id="UP000215214">
    <property type="component" value="Chromosome TJEJU"/>
</dbReference>
<dbReference type="OrthoDB" id="9882133at2"/>
<evidence type="ECO:0000313" key="3">
    <source>
        <dbReference type="Proteomes" id="UP000215214"/>
    </source>
</evidence>